<evidence type="ECO:0000313" key="2">
    <source>
        <dbReference type="Proteomes" id="UP000271624"/>
    </source>
</evidence>
<name>A0A433V2X4_9CYAN</name>
<dbReference type="NCBIfam" id="NF038167">
    <property type="entry name" value="cyan_ocin_like"/>
    <property type="match status" value="1"/>
</dbReference>
<accession>A0A433V2X4</accession>
<evidence type="ECO:0000313" key="1">
    <source>
        <dbReference type="EMBL" id="RUT00444.1"/>
    </source>
</evidence>
<organism evidence="1 2">
    <name type="scientific">Dulcicalothrix desertica PCC 7102</name>
    <dbReference type="NCBI Taxonomy" id="232991"/>
    <lineage>
        <taxon>Bacteria</taxon>
        <taxon>Bacillati</taxon>
        <taxon>Cyanobacteriota</taxon>
        <taxon>Cyanophyceae</taxon>
        <taxon>Nostocales</taxon>
        <taxon>Calotrichaceae</taxon>
        <taxon>Dulcicalothrix</taxon>
    </lineage>
</organism>
<keyword evidence="2" id="KW-1185">Reference proteome</keyword>
<dbReference type="Proteomes" id="UP000271624">
    <property type="component" value="Unassembled WGS sequence"/>
</dbReference>
<dbReference type="InterPro" id="IPR049891">
    <property type="entry name" value="CTB"/>
</dbReference>
<gene>
    <name evidence="1" type="ORF">DSM106972_075720</name>
</gene>
<dbReference type="RefSeq" id="WP_127085654.1">
    <property type="nucleotide sequence ID" value="NZ_RSCL01000024.1"/>
</dbReference>
<evidence type="ECO:0008006" key="3">
    <source>
        <dbReference type="Google" id="ProtNLM"/>
    </source>
</evidence>
<reference evidence="1" key="1">
    <citation type="submission" date="2018-12" db="EMBL/GenBank/DDBJ databases">
        <authorList>
            <person name="Will S."/>
            <person name="Neumann-Schaal M."/>
            <person name="Henke P."/>
        </authorList>
    </citation>
    <scope>NUCLEOTIDE SEQUENCE</scope>
    <source>
        <strain evidence="1">PCC 7102</strain>
    </source>
</reference>
<sequence length="82" mass="8238">MNNETNTNAVELSFDELDTVAGGLAISLGDIGGFASDASNSFSQKNLGVAQQTFAGPGGSYTASVVQLQDILSNAGQAIAAK</sequence>
<dbReference type="AlphaFoldDB" id="A0A433V2X4"/>
<dbReference type="EMBL" id="RSCL01000024">
    <property type="protein sequence ID" value="RUT00444.1"/>
    <property type="molecule type" value="Genomic_DNA"/>
</dbReference>
<comment type="caution">
    <text evidence="1">The sequence shown here is derived from an EMBL/GenBank/DDBJ whole genome shotgun (WGS) entry which is preliminary data.</text>
</comment>
<dbReference type="OrthoDB" id="515663at2"/>
<reference evidence="1" key="2">
    <citation type="journal article" date="2019" name="Genome Biol. Evol.">
        <title>Day and night: Metabolic profiles and evolutionary relationships of six axenic non-marine cyanobacteria.</title>
        <authorList>
            <person name="Will S.E."/>
            <person name="Henke P."/>
            <person name="Boedeker C."/>
            <person name="Huang S."/>
            <person name="Brinkmann H."/>
            <person name="Rohde M."/>
            <person name="Jarek M."/>
            <person name="Friedl T."/>
            <person name="Seufert S."/>
            <person name="Schumacher M."/>
            <person name="Overmann J."/>
            <person name="Neumann-Schaal M."/>
            <person name="Petersen J."/>
        </authorList>
    </citation>
    <scope>NUCLEOTIDE SEQUENCE [LARGE SCALE GENOMIC DNA]</scope>
    <source>
        <strain evidence="1">PCC 7102</strain>
    </source>
</reference>
<proteinExistence type="predicted"/>
<protein>
    <recommendedName>
        <fullName evidence="3">Bacteriocin</fullName>
    </recommendedName>
</protein>